<reference evidence="1 2" key="1">
    <citation type="submission" date="2022-11" db="EMBL/GenBank/DDBJ databases">
        <title>Desulfobotulus tamanensis H1 sp. nov. - anaerobic, alkaliphilic, sulphate reducing bacterium isolated from terrestrial mud volcano.</title>
        <authorList>
            <person name="Frolova A."/>
            <person name="Merkel A.Y."/>
            <person name="Slobodkin A.I."/>
        </authorList>
    </citation>
    <scope>NUCLEOTIDE SEQUENCE [LARGE SCALE GENOMIC DNA]</scope>
    <source>
        <strain evidence="1 2">H1</strain>
    </source>
</reference>
<organism evidence="1 2">
    <name type="scientific">Desulfobotulus pelophilus</name>
    <dbReference type="NCBI Taxonomy" id="2823377"/>
    <lineage>
        <taxon>Bacteria</taxon>
        <taxon>Pseudomonadati</taxon>
        <taxon>Thermodesulfobacteriota</taxon>
        <taxon>Desulfobacteria</taxon>
        <taxon>Desulfobacterales</taxon>
        <taxon>Desulfobacteraceae</taxon>
        <taxon>Desulfobotulus</taxon>
    </lineage>
</organism>
<keyword evidence="2" id="KW-1185">Reference proteome</keyword>
<name>A0ABT3N971_9BACT</name>
<dbReference type="EMBL" id="JAPFPW010000008">
    <property type="protein sequence ID" value="MCW7753998.1"/>
    <property type="molecule type" value="Genomic_DNA"/>
</dbReference>
<evidence type="ECO:0000313" key="2">
    <source>
        <dbReference type="Proteomes" id="UP001209681"/>
    </source>
</evidence>
<accession>A0ABT3N971</accession>
<dbReference type="RefSeq" id="WP_265424867.1">
    <property type="nucleotide sequence ID" value="NZ_JAPFPW010000008.1"/>
</dbReference>
<sequence>MAPCLYVLFADPNPHICQLLQRELRMLPCRAQAFCTGHALMDRIQQDVKKGALPDLVVVDPDLADIRREDLLAALHMQLPATPLILHSLHAEQRHSREMALPPLLIFMEKNSSSHIRIRRLIETRIQRQGEENGR</sequence>
<comment type="caution">
    <text evidence="1">The sequence shown here is derived from an EMBL/GenBank/DDBJ whole genome shotgun (WGS) entry which is preliminary data.</text>
</comment>
<protein>
    <recommendedName>
        <fullName evidence="3">Response regulator</fullName>
    </recommendedName>
</protein>
<dbReference type="SUPFAM" id="SSF52172">
    <property type="entry name" value="CheY-like"/>
    <property type="match status" value="1"/>
</dbReference>
<evidence type="ECO:0000313" key="1">
    <source>
        <dbReference type="EMBL" id="MCW7753998.1"/>
    </source>
</evidence>
<dbReference type="Gene3D" id="3.40.50.2300">
    <property type="match status" value="1"/>
</dbReference>
<proteinExistence type="predicted"/>
<dbReference type="Proteomes" id="UP001209681">
    <property type="component" value="Unassembled WGS sequence"/>
</dbReference>
<gene>
    <name evidence="1" type="ORF">OOT00_08365</name>
</gene>
<evidence type="ECO:0008006" key="3">
    <source>
        <dbReference type="Google" id="ProtNLM"/>
    </source>
</evidence>
<dbReference type="InterPro" id="IPR011006">
    <property type="entry name" value="CheY-like_superfamily"/>
</dbReference>